<dbReference type="RefSeq" id="WP_042406141.1">
    <property type="nucleotide sequence ID" value="NZ_CBYN010000029.1"/>
</dbReference>
<protein>
    <recommendedName>
        <fullName evidence="3">Secreted protein</fullName>
    </recommendedName>
</protein>
<accession>A0ABY7UIX9</accession>
<keyword evidence="2" id="KW-1185">Reference proteome</keyword>
<gene>
    <name evidence="1" type="ORF">CJEDD_04875</name>
</gene>
<organism evidence="1 2">
    <name type="scientific">Corynebacterium jeddahense</name>
    <dbReference type="NCBI Taxonomy" id="1414719"/>
    <lineage>
        <taxon>Bacteria</taxon>
        <taxon>Bacillati</taxon>
        <taxon>Actinomycetota</taxon>
        <taxon>Actinomycetes</taxon>
        <taxon>Mycobacteriales</taxon>
        <taxon>Corynebacteriaceae</taxon>
        <taxon>Corynebacterium</taxon>
    </lineage>
</organism>
<dbReference type="Proteomes" id="UP001218071">
    <property type="component" value="Chromosome"/>
</dbReference>
<reference evidence="1 2" key="1">
    <citation type="submission" date="2020-10" db="EMBL/GenBank/DDBJ databases">
        <title>Complete genome sequence of Corynebacterium jeddahense DSM 45997, type strain of Corynebacterium jeddahense.</title>
        <authorList>
            <person name="Busche T."/>
            <person name="Kalinowski J."/>
            <person name="Ruckert C."/>
        </authorList>
    </citation>
    <scope>NUCLEOTIDE SEQUENCE [LARGE SCALE GENOMIC DNA]</scope>
    <source>
        <strain evidence="1 2">DSM 45997</strain>
    </source>
</reference>
<evidence type="ECO:0000313" key="2">
    <source>
        <dbReference type="Proteomes" id="UP001218071"/>
    </source>
</evidence>
<dbReference type="EMBL" id="CP063194">
    <property type="protein sequence ID" value="WCZ38586.1"/>
    <property type="molecule type" value="Genomic_DNA"/>
</dbReference>
<evidence type="ECO:0000313" key="1">
    <source>
        <dbReference type="EMBL" id="WCZ38586.1"/>
    </source>
</evidence>
<proteinExistence type="predicted"/>
<evidence type="ECO:0008006" key="3">
    <source>
        <dbReference type="Google" id="ProtNLM"/>
    </source>
</evidence>
<sequence>MEPQTFTTNLSLDEIEQRLAGLENFDLKEKSEGELKATVGSAFKYRFLGVYVTQDYQAPLAIDARDNGDGTSTVELAERGNEGTLFTTGKADRFFEDGLAELRTALGG</sequence>
<name>A0ABY7UIX9_9CORY</name>